<keyword evidence="3" id="KW-1185">Reference proteome</keyword>
<feature type="transmembrane region" description="Helical" evidence="1">
    <location>
        <begin position="84"/>
        <end position="102"/>
    </location>
</feature>
<organism evidence="2 3">
    <name type="scientific">Actinoallomurus iriomotensis</name>
    <dbReference type="NCBI Taxonomy" id="478107"/>
    <lineage>
        <taxon>Bacteria</taxon>
        <taxon>Bacillati</taxon>
        <taxon>Actinomycetota</taxon>
        <taxon>Actinomycetes</taxon>
        <taxon>Streptosporangiales</taxon>
        <taxon>Thermomonosporaceae</taxon>
        <taxon>Actinoallomurus</taxon>
    </lineage>
</organism>
<accession>A0A9W6S2H6</accession>
<protein>
    <recommendedName>
        <fullName evidence="4">DUF1449 family protein</fullName>
    </recommendedName>
</protein>
<comment type="caution">
    <text evidence="2">The sequence shown here is derived from an EMBL/GenBank/DDBJ whole genome shotgun (WGS) entry which is preliminary data.</text>
</comment>
<reference evidence="2" key="1">
    <citation type="submission" date="2023-03" db="EMBL/GenBank/DDBJ databases">
        <title>Actinoallomurus iriomotensis NBRC 103684.</title>
        <authorList>
            <person name="Ichikawa N."/>
            <person name="Sato H."/>
            <person name="Tonouchi N."/>
        </authorList>
    </citation>
    <scope>NUCLEOTIDE SEQUENCE</scope>
    <source>
        <strain evidence="2">NBRC 103684</strain>
    </source>
</reference>
<evidence type="ECO:0000256" key="1">
    <source>
        <dbReference type="SAM" id="Phobius"/>
    </source>
</evidence>
<name>A0A9W6S2H6_9ACTN</name>
<dbReference type="EMBL" id="BSTK01000005">
    <property type="protein sequence ID" value="GLY85889.1"/>
    <property type="molecule type" value="Genomic_DNA"/>
</dbReference>
<dbReference type="Proteomes" id="UP001165074">
    <property type="component" value="Unassembled WGS sequence"/>
</dbReference>
<feature type="transmembrane region" description="Helical" evidence="1">
    <location>
        <begin position="48"/>
        <end position="72"/>
    </location>
</feature>
<dbReference type="AlphaFoldDB" id="A0A9W6S2H6"/>
<sequence length="199" mass="21400">MPGEAREMTEFLRVALGFPAVVPGLFLLVVLAYWALVACGALDALAGAAVAVLVSLFVAVAWFACLAGAVLLRRGDVSGVLPSTGVLVASVLLSALLTRLLMRPLRRMVAEEAVPTRRDFVGRMCVISTGRVDLRFGQAVVRAADGSAAVIQVRQQRNRDDEPALKAGSTALIFDYDAEGEFFWVMPYDADLDPHRSPR</sequence>
<evidence type="ECO:0008006" key="4">
    <source>
        <dbReference type="Google" id="ProtNLM"/>
    </source>
</evidence>
<proteinExistence type="predicted"/>
<keyword evidence="1" id="KW-0812">Transmembrane</keyword>
<evidence type="ECO:0000313" key="2">
    <source>
        <dbReference type="EMBL" id="GLY85889.1"/>
    </source>
</evidence>
<keyword evidence="1" id="KW-1133">Transmembrane helix</keyword>
<keyword evidence="1" id="KW-0472">Membrane</keyword>
<gene>
    <name evidence="2" type="ORF">Airi02_038180</name>
</gene>
<feature type="transmembrane region" description="Helical" evidence="1">
    <location>
        <begin position="12"/>
        <end position="36"/>
    </location>
</feature>
<evidence type="ECO:0000313" key="3">
    <source>
        <dbReference type="Proteomes" id="UP001165074"/>
    </source>
</evidence>